<accession>A0A381ZYS5</accession>
<evidence type="ECO:0000256" key="1">
    <source>
        <dbReference type="SAM" id="MobiDB-lite"/>
    </source>
</evidence>
<name>A0A381ZYS5_9ZZZZ</name>
<proteinExistence type="predicted"/>
<dbReference type="EMBL" id="UINC01023071">
    <property type="protein sequence ID" value="SVA93997.1"/>
    <property type="molecule type" value="Genomic_DNA"/>
</dbReference>
<dbReference type="AlphaFoldDB" id="A0A381ZYS5"/>
<feature type="region of interest" description="Disordered" evidence="1">
    <location>
        <begin position="1"/>
        <end position="42"/>
    </location>
</feature>
<sequence length="42" mass="4505">VNDRPQFQAEFHVSKEEPDAPEVGLPPGPVTTPPPSLGTRPL</sequence>
<reference evidence="2" key="1">
    <citation type="submission" date="2018-05" db="EMBL/GenBank/DDBJ databases">
        <authorList>
            <person name="Lanie J.A."/>
            <person name="Ng W.-L."/>
            <person name="Kazmierczak K.M."/>
            <person name="Andrzejewski T.M."/>
            <person name="Davidsen T.M."/>
            <person name="Wayne K.J."/>
            <person name="Tettelin H."/>
            <person name="Glass J.I."/>
            <person name="Rusch D."/>
            <person name="Podicherti R."/>
            <person name="Tsui H.-C.T."/>
            <person name="Winkler M.E."/>
        </authorList>
    </citation>
    <scope>NUCLEOTIDE SEQUENCE</scope>
</reference>
<feature type="non-terminal residue" evidence="2">
    <location>
        <position position="1"/>
    </location>
</feature>
<feature type="compositionally biased region" description="Pro residues" evidence="1">
    <location>
        <begin position="24"/>
        <end position="36"/>
    </location>
</feature>
<gene>
    <name evidence="2" type="ORF">METZ01_LOCUS146851</name>
</gene>
<evidence type="ECO:0000313" key="2">
    <source>
        <dbReference type="EMBL" id="SVA93997.1"/>
    </source>
</evidence>
<organism evidence="2">
    <name type="scientific">marine metagenome</name>
    <dbReference type="NCBI Taxonomy" id="408172"/>
    <lineage>
        <taxon>unclassified sequences</taxon>
        <taxon>metagenomes</taxon>
        <taxon>ecological metagenomes</taxon>
    </lineage>
</organism>
<protein>
    <submittedName>
        <fullName evidence="2">Uncharacterized protein</fullName>
    </submittedName>
</protein>